<protein>
    <submittedName>
        <fullName evidence="2">Helix-turn-helix domain-containing protein</fullName>
    </submittedName>
</protein>
<dbReference type="PANTHER" id="PTHR35010">
    <property type="entry name" value="BLL4672 PROTEIN-RELATED"/>
    <property type="match status" value="1"/>
</dbReference>
<evidence type="ECO:0000313" key="3">
    <source>
        <dbReference type="Proteomes" id="UP000183407"/>
    </source>
</evidence>
<dbReference type="AlphaFoldDB" id="A0A1H5DJC6"/>
<evidence type="ECO:0000259" key="1">
    <source>
        <dbReference type="PROSITE" id="PS50943"/>
    </source>
</evidence>
<dbReference type="OrthoDB" id="3608749at2"/>
<dbReference type="PANTHER" id="PTHR35010:SF2">
    <property type="entry name" value="BLL4672 PROTEIN"/>
    <property type="match status" value="1"/>
</dbReference>
<name>A0A1H5DJC6_RHOJO</name>
<dbReference type="InterPro" id="IPR001387">
    <property type="entry name" value="Cro/C1-type_HTH"/>
</dbReference>
<dbReference type="EMBL" id="FNTL01000004">
    <property type="protein sequence ID" value="SED79003.1"/>
    <property type="molecule type" value="Genomic_DNA"/>
</dbReference>
<dbReference type="GO" id="GO:0003677">
    <property type="term" value="F:DNA binding"/>
    <property type="evidence" value="ECO:0007669"/>
    <property type="project" value="InterPro"/>
</dbReference>
<dbReference type="CDD" id="cd00093">
    <property type="entry name" value="HTH_XRE"/>
    <property type="match status" value="1"/>
</dbReference>
<dbReference type="PROSITE" id="PS50943">
    <property type="entry name" value="HTH_CROC1"/>
    <property type="match status" value="1"/>
</dbReference>
<dbReference type="RefSeq" id="WP_073361759.1">
    <property type="nucleotide sequence ID" value="NZ_FNTL01000004.1"/>
</dbReference>
<dbReference type="SMART" id="SM00530">
    <property type="entry name" value="HTH_XRE"/>
    <property type="match status" value="1"/>
</dbReference>
<dbReference type="Gene3D" id="3.30.450.180">
    <property type="match status" value="1"/>
</dbReference>
<dbReference type="InterPro" id="IPR010982">
    <property type="entry name" value="Lambda_DNA-bd_dom_sf"/>
</dbReference>
<dbReference type="Pfam" id="PF17765">
    <property type="entry name" value="MLTR_LBD"/>
    <property type="match status" value="1"/>
</dbReference>
<feature type="domain" description="HTH cro/C1-type" evidence="1">
    <location>
        <begin position="39"/>
        <end position="86"/>
    </location>
</feature>
<dbReference type="SUPFAM" id="SSF47413">
    <property type="entry name" value="lambda repressor-like DNA-binding domains"/>
    <property type="match status" value="1"/>
</dbReference>
<reference evidence="3" key="1">
    <citation type="submission" date="2016-10" db="EMBL/GenBank/DDBJ databases">
        <authorList>
            <person name="Varghese N."/>
        </authorList>
    </citation>
    <scope>NUCLEOTIDE SEQUENCE [LARGE SCALE GENOMIC DNA]</scope>
    <source>
        <strain evidence="3">DSM 44719</strain>
    </source>
</reference>
<organism evidence="2 3">
    <name type="scientific">Rhodococcus jostii</name>
    <dbReference type="NCBI Taxonomy" id="132919"/>
    <lineage>
        <taxon>Bacteria</taxon>
        <taxon>Bacillati</taxon>
        <taxon>Actinomycetota</taxon>
        <taxon>Actinomycetes</taxon>
        <taxon>Mycobacteriales</taxon>
        <taxon>Nocardiaceae</taxon>
        <taxon>Rhodococcus</taxon>
    </lineage>
</organism>
<dbReference type="Gene3D" id="1.10.260.40">
    <property type="entry name" value="lambda repressor-like DNA-binding domains"/>
    <property type="match status" value="1"/>
</dbReference>
<accession>A0A1H5DJC6</accession>
<evidence type="ECO:0000313" key="2">
    <source>
        <dbReference type="EMBL" id="SED79003.1"/>
    </source>
</evidence>
<dbReference type="Pfam" id="PF13560">
    <property type="entry name" value="HTH_31"/>
    <property type="match status" value="1"/>
</dbReference>
<dbReference type="Proteomes" id="UP000183407">
    <property type="component" value="Unassembled WGS sequence"/>
</dbReference>
<dbReference type="InterPro" id="IPR041413">
    <property type="entry name" value="MLTR_LBD"/>
</dbReference>
<proteinExistence type="predicted"/>
<gene>
    <name evidence="2" type="ORF">SAMN04490220_5559</name>
</gene>
<sequence length="301" mass="33846">MNPRQSTGSELGRFLRARRAEVTPADVGLPSTDHRRVPGLRREEVAQLASISTDYYTRIEQGRLSGASAASLDAIAQALRLSPDQTSYLRQLAKKPNIARGRRSAAQRVHAQTRVLLENLTNAPALVLGRHMQILAWNALAAALYTDFSALPSADRNMLRLTFLDPRIRDLYVDWEDSARECVAFIRMDTAHAPTDPDLQALVGELSVHDKDFSRWWVSHNVAHKTFGTKRFRHPVAGEITLDWQMLTCPHDPQQSIMIMTAPPGSRSHQALRFLASWATEQSHDIQSDQLDTRVQKEQLS</sequence>